<proteinExistence type="predicted"/>
<reference evidence="1" key="2">
    <citation type="submission" date="2023-06" db="EMBL/GenBank/DDBJ databases">
        <authorList>
            <consortium name="Lawrence Berkeley National Laboratory"/>
            <person name="Mondo S.J."/>
            <person name="Hensen N."/>
            <person name="Bonometti L."/>
            <person name="Westerberg I."/>
            <person name="Brannstrom I.O."/>
            <person name="Guillou S."/>
            <person name="Cros-Aarteil S."/>
            <person name="Calhoun S."/>
            <person name="Haridas S."/>
            <person name="Kuo A."/>
            <person name="Pangilinan J."/>
            <person name="Riley R."/>
            <person name="Labutti K."/>
            <person name="Andreopoulos B."/>
            <person name="Lipzen A."/>
            <person name="Chen C."/>
            <person name="Yanf M."/>
            <person name="Daum C."/>
            <person name="Ng V."/>
            <person name="Clum A."/>
            <person name="Steindorff A."/>
            <person name="Ohm R."/>
            <person name="Martin F."/>
            <person name="Silar P."/>
            <person name="Natvig D."/>
            <person name="Lalanne C."/>
            <person name="Gautier V."/>
            <person name="Ament-Velasquez S.L."/>
            <person name="Kruys A."/>
            <person name="Hutchinson M.I."/>
            <person name="Powell A.J."/>
            <person name="Barry K."/>
            <person name="Miller A.N."/>
            <person name="Grigoriev I.V."/>
            <person name="Debuchy R."/>
            <person name="Gladieux P."/>
            <person name="Thoren M.H."/>
            <person name="Johannesson H."/>
        </authorList>
    </citation>
    <scope>NUCLEOTIDE SEQUENCE</scope>
    <source>
        <strain evidence="1">PSN324</strain>
    </source>
</reference>
<gene>
    <name evidence="1" type="ORF">QBC42DRAFT_281635</name>
</gene>
<dbReference type="Proteomes" id="UP001321749">
    <property type="component" value="Unassembled WGS sequence"/>
</dbReference>
<keyword evidence="2" id="KW-1185">Reference proteome</keyword>
<dbReference type="AlphaFoldDB" id="A0AAV9I617"/>
<protein>
    <submittedName>
        <fullName evidence="1">Uncharacterized protein</fullName>
    </submittedName>
</protein>
<organism evidence="1 2">
    <name type="scientific">Cladorrhinum samala</name>
    <dbReference type="NCBI Taxonomy" id="585594"/>
    <lineage>
        <taxon>Eukaryota</taxon>
        <taxon>Fungi</taxon>
        <taxon>Dikarya</taxon>
        <taxon>Ascomycota</taxon>
        <taxon>Pezizomycotina</taxon>
        <taxon>Sordariomycetes</taxon>
        <taxon>Sordariomycetidae</taxon>
        <taxon>Sordariales</taxon>
        <taxon>Podosporaceae</taxon>
        <taxon>Cladorrhinum</taxon>
    </lineage>
</organism>
<comment type="caution">
    <text evidence="1">The sequence shown here is derived from an EMBL/GenBank/DDBJ whole genome shotgun (WGS) entry which is preliminary data.</text>
</comment>
<accession>A0AAV9I617</accession>
<evidence type="ECO:0000313" key="2">
    <source>
        <dbReference type="Proteomes" id="UP001321749"/>
    </source>
</evidence>
<dbReference type="EMBL" id="MU864928">
    <property type="protein sequence ID" value="KAK4467032.1"/>
    <property type="molecule type" value="Genomic_DNA"/>
</dbReference>
<sequence>MLLEPEVGRSPLFDDRDPGRLLSRLETWYDDGKRAAVLQRPRPRHASATCVGERSLEIWTAPSVFFFPLIDPGSEESVTGGAGRKERDHDGPWTAETLARPCLTSPDYDPVGTSLAILVDCVSGDSDPARDEARGRGSIHDHGFVHGHALFHVLSLALSLALSRGRGDESGNGNGNADGLAGCEGSVGKDETCGWCDDQGSGFGRVGDAAMTQQSVREERQTENAVEAAAVAVVEGEGVTGDGDEDDEGVLALFCHVRGRLQRTGSRQHHQRQEMRLYVK</sequence>
<name>A0AAV9I617_9PEZI</name>
<reference evidence="1" key="1">
    <citation type="journal article" date="2023" name="Mol. Phylogenet. Evol.">
        <title>Genome-scale phylogeny and comparative genomics of the fungal order Sordariales.</title>
        <authorList>
            <person name="Hensen N."/>
            <person name="Bonometti L."/>
            <person name="Westerberg I."/>
            <person name="Brannstrom I.O."/>
            <person name="Guillou S."/>
            <person name="Cros-Aarteil S."/>
            <person name="Calhoun S."/>
            <person name="Haridas S."/>
            <person name="Kuo A."/>
            <person name="Mondo S."/>
            <person name="Pangilinan J."/>
            <person name="Riley R."/>
            <person name="LaButti K."/>
            <person name="Andreopoulos B."/>
            <person name="Lipzen A."/>
            <person name="Chen C."/>
            <person name="Yan M."/>
            <person name="Daum C."/>
            <person name="Ng V."/>
            <person name="Clum A."/>
            <person name="Steindorff A."/>
            <person name="Ohm R.A."/>
            <person name="Martin F."/>
            <person name="Silar P."/>
            <person name="Natvig D.O."/>
            <person name="Lalanne C."/>
            <person name="Gautier V."/>
            <person name="Ament-Velasquez S.L."/>
            <person name="Kruys A."/>
            <person name="Hutchinson M.I."/>
            <person name="Powell A.J."/>
            <person name="Barry K."/>
            <person name="Miller A.N."/>
            <person name="Grigoriev I.V."/>
            <person name="Debuchy R."/>
            <person name="Gladieux P."/>
            <person name="Hiltunen Thoren M."/>
            <person name="Johannesson H."/>
        </authorList>
    </citation>
    <scope>NUCLEOTIDE SEQUENCE</scope>
    <source>
        <strain evidence="1">PSN324</strain>
    </source>
</reference>
<evidence type="ECO:0000313" key="1">
    <source>
        <dbReference type="EMBL" id="KAK4467032.1"/>
    </source>
</evidence>